<feature type="compositionally biased region" description="Low complexity" evidence="12">
    <location>
        <begin position="492"/>
        <end position="505"/>
    </location>
</feature>
<evidence type="ECO:0000256" key="3">
    <source>
        <dbReference type="ARBA" id="ARBA00022692"/>
    </source>
</evidence>
<evidence type="ECO:0000256" key="5">
    <source>
        <dbReference type="ARBA" id="ARBA00022859"/>
    </source>
</evidence>
<reference evidence="14" key="2">
    <citation type="submission" date="2025-08" db="UniProtKB">
        <authorList>
            <consortium name="Ensembl"/>
        </authorList>
    </citation>
    <scope>IDENTIFICATION</scope>
</reference>
<dbReference type="PANTHER" id="PTHR12080:SF114">
    <property type="entry name" value="T-LYMPHOCYTE SURFACE ANTIGEN LY-9"/>
    <property type="match status" value="1"/>
</dbReference>
<dbReference type="AlphaFoldDB" id="A0A8D2B6Z0"/>
<evidence type="ECO:0000256" key="1">
    <source>
        <dbReference type="ARBA" id="ARBA00004479"/>
    </source>
</evidence>
<evidence type="ECO:0000259" key="13">
    <source>
        <dbReference type="PROSITE" id="PS50835"/>
    </source>
</evidence>
<dbReference type="GO" id="GO:0009897">
    <property type="term" value="C:external side of plasma membrane"/>
    <property type="evidence" value="ECO:0007669"/>
    <property type="project" value="TreeGrafter"/>
</dbReference>
<dbReference type="CDD" id="cd16842">
    <property type="entry name" value="Ig_SLAM-like_N"/>
    <property type="match status" value="2"/>
</dbReference>
<evidence type="ECO:0000256" key="9">
    <source>
        <dbReference type="ARBA" id="ARBA00023157"/>
    </source>
</evidence>
<dbReference type="PANTHER" id="PTHR12080">
    <property type="entry name" value="SIGNALING LYMPHOCYTIC ACTIVATION MOLECULE"/>
    <property type="match status" value="1"/>
</dbReference>
<dbReference type="Gene3D" id="2.60.40.10">
    <property type="entry name" value="Immunoglobulins"/>
    <property type="match status" value="4"/>
</dbReference>
<evidence type="ECO:0000313" key="15">
    <source>
        <dbReference type="Proteomes" id="UP000694564"/>
    </source>
</evidence>
<evidence type="ECO:0000256" key="7">
    <source>
        <dbReference type="ARBA" id="ARBA00023130"/>
    </source>
</evidence>
<dbReference type="GO" id="GO:0045087">
    <property type="term" value="P:innate immune response"/>
    <property type="evidence" value="ECO:0007669"/>
    <property type="project" value="UniProtKB-KW"/>
</dbReference>
<dbReference type="SUPFAM" id="SSF48726">
    <property type="entry name" value="Immunoglobulin"/>
    <property type="match status" value="4"/>
</dbReference>
<comment type="subcellular location">
    <subcellularLocation>
        <location evidence="1">Membrane</location>
        <topology evidence="1">Single-pass type I membrane protein</topology>
    </subcellularLocation>
</comment>
<dbReference type="InterPro" id="IPR007110">
    <property type="entry name" value="Ig-like_dom"/>
</dbReference>
<proteinExistence type="predicted"/>
<feature type="domain" description="Ig-like" evidence="13">
    <location>
        <begin position="338"/>
        <end position="421"/>
    </location>
</feature>
<dbReference type="GeneTree" id="ENSGT01030000234540"/>
<accession>A0A8D2B6Z0</accession>
<evidence type="ECO:0000256" key="8">
    <source>
        <dbReference type="ARBA" id="ARBA00023136"/>
    </source>
</evidence>
<keyword evidence="2" id="KW-0399">Innate immunity</keyword>
<dbReference type="FunFam" id="2.60.40.10:FF:000820">
    <property type="entry name" value="SLAM family member 7"/>
    <property type="match status" value="2"/>
</dbReference>
<dbReference type="InterPro" id="IPR015631">
    <property type="entry name" value="CD2/SLAM_rcpt"/>
</dbReference>
<organism evidence="14 15">
    <name type="scientific">Sciurus vulgaris</name>
    <name type="common">Eurasian red squirrel</name>
    <dbReference type="NCBI Taxonomy" id="55149"/>
    <lineage>
        <taxon>Eukaryota</taxon>
        <taxon>Metazoa</taxon>
        <taxon>Chordata</taxon>
        <taxon>Craniata</taxon>
        <taxon>Vertebrata</taxon>
        <taxon>Euteleostomi</taxon>
        <taxon>Mammalia</taxon>
        <taxon>Eutheria</taxon>
        <taxon>Euarchontoglires</taxon>
        <taxon>Glires</taxon>
        <taxon>Rodentia</taxon>
        <taxon>Sciuromorpha</taxon>
        <taxon>Sciuridae</taxon>
        <taxon>Sciurinae</taxon>
        <taxon>Sciurini</taxon>
        <taxon>Sciurus</taxon>
    </lineage>
</organism>
<keyword evidence="15" id="KW-1185">Reference proteome</keyword>
<dbReference type="Ensembl" id="ENSSVLT00005013303.1">
    <property type="protein sequence ID" value="ENSSVLP00005012015.1"/>
    <property type="gene ID" value="ENSSVLG00005009428.1"/>
</dbReference>
<dbReference type="InterPro" id="IPR003599">
    <property type="entry name" value="Ig_sub"/>
</dbReference>
<dbReference type="InterPro" id="IPR013783">
    <property type="entry name" value="Ig-like_fold"/>
</dbReference>
<evidence type="ECO:0000313" key="14">
    <source>
        <dbReference type="Ensembl" id="ENSSVLP00005012015.1"/>
    </source>
</evidence>
<reference evidence="14" key="3">
    <citation type="submission" date="2025-09" db="UniProtKB">
        <authorList>
            <consortium name="Ensembl"/>
        </authorList>
    </citation>
    <scope>IDENTIFICATION</scope>
</reference>
<keyword evidence="6" id="KW-1133">Transmembrane helix</keyword>
<feature type="region of interest" description="Disordered" evidence="12">
    <location>
        <begin position="1"/>
        <end position="27"/>
    </location>
</feature>
<dbReference type="Pfam" id="PF13895">
    <property type="entry name" value="Ig_2"/>
    <property type="match status" value="1"/>
</dbReference>
<keyword evidence="8" id="KW-0472">Membrane</keyword>
<evidence type="ECO:0000256" key="2">
    <source>
        <dbReference type="ARBA" id="ARBA00022588"/>
    </source>
</evidence>
<dbReference type="SMART" id="SM00409">
    <property type="entry name" value="IG"/>
    <property type="match status" value="2"/>
</dbReference>
<dbReference type="InterPro" id="IPR036179">
    <property type="entry name" value="Ig-like_dom_sf"/>
</dbReference>
<feature type="domain" description="Ig-like" evidence="13">
    <location>
        <begin position="134"/>
        <end position="214"/>
    </location>
</feature>
<keyword evidence="10" id="KW-0325">Glycoprotein</keyword>
<sequence length="623" mass="68946">MKAGLRSPTAPLSPSSVSTGLGSSEKDSTPMVVSGILGGSVTLPVNISVDTEIENVAWTGLNEALVLARPKGDLTFLVKSYESRINISGSYSLYIRNLTQKDAGFYKAQINQKNSEVTAKKEFILHVYEHVQEPQVTMKSIIVSENASCNITLMCSVKGSENDVLYSWTQRDTNTSESYRGSILTISPKLCDPDLSYTCTARNPVSQSSSRPVQAWHFCTGTSSINTMGETVVGTLGEPFTLPLALPVSQDTENIVWKFNTSLISKEWKGAAMADPLIKPNGSDESRVWVSSQDYSLKISQLKMEDAGPYHAYVCSEASRVTSMKHVILLVYRRLRKPNVTWRLMHTEDGICRLSLTCSVEDGGNNVTYTWSPMQKGAIVSQEGSHLNISWRSDENHPNLTCIARNPVSNSSHQFLSRNICSGPKENKLLWIWLSPVFILPLLGIFILAAREHWGLVYLCVPEPTASHTIYTMVSQGHEKLDILPKTTNHWSRPSSDTSSSSNITTEEEDEERTPMHSSVNGKDEVYDWITQDVRQDSAAEGQTEYVILDDTAVRSVVEGDLEYTQVVLNLQEKNLAPEKKESSVTIYCSIQKPQKVRTIFCLPKSIKPGVVSHAYNTSISGG</sequence>
<evidence type="ECO:0000256" key="6">
    <source>
        <dbReference type="ARBA" id="ARBA00022989"/>
    </source>
</evidence>
<feature type="compositionally biased region" description="Low complexity" evidence="12">
    <location>
        <begin position="12"/>
        <end position="23"/>
    </location>
</feature>
<evidence type="ECO:0000256" key="10">
    <source>
        <dbReference type="ARBA" id="ARBA00023180"/>
    </source>
</evidence>
<dbReference type="FunFam" id="2.60.40.10:FF:000470">
    <property type="entry name" value="SLAM family member 7"/>
    <property type="match status" value="2"/>
</dbReference>
<keyword evidence="5" id="KW-0391">Immunity</keyword>
<feature type="region of interest" description="Disordered" evidence="12">
    <location>
        <begin position="486"/>
        <end position="520"/>
    </location>
</feature>
<keyword evidence="7" id="KW-1064">Adaptive immunity</keyword>
<dbReference type="PROSITE" id="PS50835">
    <property type="entry name" value="IG_LIKE"/>
    <property type="match status" value="2"/>
</dbReference>
<reference evidence="14" key="1">
    <citation type="submission" date="2020-06" db="EMBL/GenBank/DDBJ databases">
        <authorList>
            <consortium name="Wellcome Sanger Institute Data Sharing"/>
        </authorList>
    </citation>
    <scope>NUCLEOTIDE SEQUENCE [LARGE SCALE GENOMIC DNA]</scope>
</reference>
<keyword evidence="11" id="KW-0393">Immunoglobulin domain</keyword>
<keyword evidence="4" id="KW-0732">Signal</keyword>
<keyword evidence="3" id="KW-0812">Transmembrane</keyword>
<dbReference type="GO" id="GO:0072540">
    <property type="term" value="P:T-helper 17 cell lineage commitment"/>
    <property type="evidence" value="ECO:0007669"/>
    <property type="project" value="Ensembl"/>
</dbReference>
<dbReference type="Proteomes" id="UP000694564">
    <property type="component" value="Chromosome 1"/>
</dbReference>
<protein>
    <submittedName>
        <fullName evidence="14">Lymphocyte antigen 9</fullName>
    </submittedName>
</protein>
<evidence type="ECO:0000256" key="11">
    <source>
        <dbReference type="ARBA" id="ARBA00023319"/>
    </source>
</evidence>
<evidence type="ECO:0000256" key="4">
    <source>
        <dbReference type="ARBA" id="ARBA00022729"/>
    </source>
</evidence>
<gene>
    <name evidence="14" type="primary">LY9</name>
</gene>
<name>A0A8D2B6Z0_SCIVU</name>
<dbReference type="GO" id="GO:0032740">
    <property type="term" value="P:positive regulation of interleukin-17 production"/>
    <property type="evidence" value="ECO:0007669"/>
    <property type="project" value="Ensembl"/>
</dbReference>
<dbReference type="OrthoDB" id="9835793at2759"/>
<keyword evidence="9" id="KW-1015">Disulfide bond</keyword>
<evidence type="ECO:0000256" key="12">
    <source>
        <dbReference type="SAM" id="MobiDB-lite"/>
    </source>
</evidence>